<proteinExistence type="predicted"/>
<organism evidence="1 2">
    <name type="scientific">Actinoplanes auranticolor</name>
    <dbReference type="NCBI Taxonomy" id="47988"/>
    <lineage>
        <taxon>Bacteria</taxon>
        <taxon>Bacillati</taxon>
        <taxon>Actinomycetota</taxon>
        <taxon>Actinomycetes</taxon>
        <taxon>Micromonosporales</taxon>
        <taxon>Micromonosporaceae</taxon>
        <taxon>Actinoplanes</taxon>
    </lineage>
</organism>
<dbReference type="AlphaFoldDB" id="A0A919S5A0"/>
<gene>
    <name evidence="1" type="ORF">Aau02nite_13190</name>
</gene>
<reference evidence="1" key="1">
    <citation type="submission" date="2021-03" db="EMBL/GenBank/DDBJ databases">
        <title>Whole genome shotgun sequence of Actinoplanes auranticolor NBRC 12245.</title>
        <authorList>
            <person name="Komaki H."/>
            <person name="Tamura T."/>
        </authorList>
    </citation>
    <scope>NUCLEOTIDE SEQUENCE</scope>
    <source>
        <strain evidence="1">NBRC 12245</strain>
    </source>
</reference>
<dbReference type="EMBL" id="BOQL01000014">
    <property type="protein sequence ID" value="GIM64862.1"/>
    <property type="molecule type" value="Genomic_DNA"/>
</dbReference>
<evidence type="ECO:0000313" key="2">
    <source>
        <dbReference type="Proteomes" id="UP000681340"/>
    </source>
</evidence>
<accession>A0A919S5A0</accession>
<dbReference type="Proteomes" id="UP000681340">
    <property type="component" value="Unassembled WGS sequence"/>
</dbReference>
<protein>
    <submittedName>
        <fullName evidence="1">Uncharacterized protein</fullName>
    </submittedName>
</protein>
<evidence type="ECO:0000313" key="1">
    <source>
        <dbReference type="EMBL" id="GIM64862.1"/>
    </source>
</evidence>
<name>A0A919S5A0_9ACTN</name>
<sequence>MDRMRERLRKLHVDGREFAWKAEIRSAPGTDGRRHRYIRVRVWGAGKNSCVLQADMTELPVPATSEETTYAYPSAAIVRLLVSWGLEAGWTPDKVGGAFRVSSTAGPSLPGLGLVDLP</sequence>
<keyword evidence="2" id="KW-1185">Reference proteome</keyword>
<comment type="caution">
    <text evidence="1">The sequence shown here is derived from an EMBL/GenBank/DDBJ whole genome shotgun (WGS) entry which is preliminary data.</text>
</comment>